<dbReference type="Pfam" id="PF13899">
    <property type="entry name" value="Thioredoxin_7"/>
    <property type="match status" value="1"/>
</dbReference>
<dbReference type="InterPro" id="IPR013766">
    <property type="entry name" value="Thioredoxin_domain"/>
</dbReference>
<evidence type="ECO:0000259" key="2">
    <source>
        <dbReference type="PROSITE" id="PS51352"/>
    </source>
</evidence>
<dbReference type="EMBL" id="JAPIUX010000019">
    <property type="protein sequence ID" value="MCX2561996.1"/>
    <property type="molecule type" value="Genomic_DNA"/>
</dbReference>
<dbReference type="SUPFAM" id="SSF52833">
    <property type="entry name" value="Thioredoxin-like"/>
    <property type="match status" value="1"/>
</dbReference>
<feature type="chain" id="PRO_5046114372" evidence="1">
    <location>
        <begin position="35"/>
        <end position="193"/>
    </location>
</feature>
<sequence length="193" mass="20379">MRRTTFFRTLFLTTALALPAQGVFSLAAPQSALAQGASAATQGASGTAQLPVPQIGSAPITAIAHPYDEPEKAHDAVDAAFAEARKTGRNVLIDFGANWCPDCRVLAGVLANPAVSPWVEQTFSVVSVNVDHFNKNTDIAKKFGIVVKAIPVALIVTPEGKVLNAEETLTLGNARRMSGQAVVDKLAEWSKRS</sequence>
<proteinExistence type="predicted"/>
<keyword evidence="4" id="KW-1185">Reference proteome</keyword>
<dbReference type="CDD" id="cd02947">
    <property type="entry name" value="TRX_family"/>
    <property type="match status" value="1"/>
</dbReference>
<dbReference type="InterPro" id="IPR036249">
    <property type="entry name" value="Thioredoxin-like_sf"/>
</dbReference>
<evidence type="ECO:0000313" key="3">
    <source>
        <dbReference type="EMBL" id="MCX2561996.1"/>
    </source>
</evidence>
<dbReference type="Gene3D" id="3.40.30.10">
    <property type="entry name" value="Glutaredoxin"/>
    <property type="match status" value="1"/>
</dbReference>
<evidence type="ECO:0000256" key="1">
    <source>
        <dbReference type="SAM" id="SignalP"/>
    </source>
</evidence>
<accession>A0ABT3Q9L9</accession>
<comment type="caution">
    <text evidence="3">The sequence shown here is derived from an EMBL/GenBank/DDBJ whole genome shotgun (WGS) entry which is preliminary data.</text>
</comment>
<feature type="signal peptide" evidence="1">
    <location>
        <begin position="1"/>
        <end position="34"/>
    </location>
</feature>
<feature type="domain" description="Thioredoxin" evidence="2">
    <location>
        <begin position="26"/>
        <end position="188"/>
    </location>
</feature>
<dbReference type="Proteomes" id="UP001526446">
    <property type="component" value="Unassembled WGS sequence"/>
</dbReference>
<protein>
    <submittedName>
        <fullName evidence="3">Thioredoxin family protein</fullName>
    </submittedName>
</protein>
<gene>
    <name evidence="3" type="ORF">OQ252_11400</name>
</gene>
<name>A0ABT3Q9L9_9PROT</name>
<keyword evidence="1" id="KW-0732">Signal</keyword>
<dbReference type="RefSeq" id="WP_166123149.1">
    <property type="nucleotide sequence ID" value="NZ_JAPIUX010000019.1"/>
</dbReference>
<reference evidence="3 4" key="1">
    <citation type="submission" date="2022-11" db="EMBL/GenBank/DDBJ databases">
        <title>Genome sequencing of Acetobacter type strain.</title>
        <authorList>
            <person name="Heo J."/>
            <person name="Lee D."/>
            <person name="Han B.-H."/>
            <person name="Hong S.-B."/>
            <person name="Kwon S.-W."/>
        </authorList>
    </citation>
    <scope>NUCLEOTIDE SEQUENCE [LARGE SCALE GENOMIC DNA]</scope>
    <source>
        <strain evidence="3 4">KACC 21251</strain>
    </source>
</reference>
<dbReference type="PROSITE" id="PS51352">
    <property type="entry name" value="THIOREDOXIN_2"/>
    <property type="match status" value="1"/>
</dbReference>
<organism evidence="3 4">
    <name type="scientific">Acetobacter farinalis</name>
    <dbReference type="NCBI Taxonomy" id="1260984"/>
    <lineage>
        <taxon>Bacteria</taxon>
        <taxon>Pseudomonadati</taxon>
        <taxon>Pseudomonadota</taxon>
        <taxon>Alphaproteobacteria</taxon>
        <taxon>Acetobacterales</taxon>
        <taxon>Acetobacteraceae</taxon>
        <taxon>Acetobacter</taxon>
    </lineage>
</organism>
<evidence type="ECO:0000313" key="4">
    <source>
        <dbReference type="Proteomes" id="UP001526446"/>
    </source>
</evidence>